<evidence type="ECO:0000313" key="3">
    <source>
        <dbReference type="EMBL" id="RHZ58758.1"/>
    </source>
</evidence>
<evidence type="ECO:0000313" key="4">
    <source>
        <dbReference type="Proteomes" id="UP000266861"/>
    </source>
</evidence>
<feature type="transmembrane region" description="Helical" evidence="2">
    <location>
        <begin position="121"/>
        <end position="139"/>
    </location>
</feature>
<keyword evidence="4" id="KW-1185">Reference proteome</keyword>
<keyword evidence="2" id="KW-1133">Transmembrane helix</keyword>
<organism evidence="3 4">
    <name type="scientific">Diversispora epigaea</name>
    <dbReference type="NCBI Taxonomy" id="1348612"/>
    <lineage>
        <taxon>Eukaryota</taxon>
        <taxon>Fungi</taxon>
        <taxon>Fungi incertae sedis</taxon>
        <taxon>Mucoromycota</taxon>
        <taxon>Glomeromycotina</taxon>
        <taxon>Glomeromycetes</taxon>
        <taxon>Diversisporales</taxon>
        <taxon>Diversisporaceae</taxon>
        <taxon>Diversispora</taxon>
    </lineage>
</organism>
<feature type="region of interest" description="Disordered" evidence="1">
    <location>
        <begin position="761"/>
        <end position="791"/>
    </location>
</feature>
<accession>A0A397H9Z7</accession>
<feature type="compositionally biased region" description="Low complexity" evidence="1">
    <location>
        <begin position="761"/>
        <end position="788"/>
    </location>
</feature>
<gene>
    <name evidence="3" type="ORF">Glove_368g29</name>
</gene>
<keyword evidence="2" id="KW-0472">Membrane</keyword>
<dbReference type="AlphaFoldDB" id="A0A397H9Z7"/>
<name>A0A397H9Z7_9GLOM</name>
<reference evidence="3 4" key="1">
    <citation type="submission" date="2018-08" db="EMBL/GenBank/DDBJ databases">
        <title>Genome and evolution of the arbuscular mycorrhizal fungus Diversispora epigaea (formerly Glomus versiforme) and its bacterial endosymbionts.</title>
        <authorList>
            <person name="Sun X."/>
            <person name="Fei Z."/>
            <person name="Harrison M."/>
        </authorList>
    </citation>
    <scope>NUCLEOTIDE SEQUENCE [LARGE SCALE GENOMIC DNA]</scope>
    <source>
        <strain evidence="3 4">IT104</strain>
    </source>
</reference>
<protein>
    <submittedName>
        <fullName evidence="3">Uncharacterized protein</fullName>
    </submittedName>
</protein>
<dbReference type="Proteomes" id="UP000266861">
    <property type="component" value="Unassembled WGS sequence"/>
</dbReference>
<sequence length="858" mass="98741">MSANIACLETFVLNILKNPSPEKIASDINISELDACSLCNQELLLSVRNQDAIITETMVLRAFNPIISHLPLYPNYAEQKKVNIKRLREDDKKKEPPNVIRTYHNFGRDLKKRLKRRIKKLSLLLVLLSFTGISTAYVIRNTSLVESYYTYPTHHFELSVRGNTADLKRVCLHWINGNQEEVEHDCSLKTHGTSSMTSPYYAAGYKFSFHLDSTTIHAGPYFWWDGWIGMAYCNDLKMIYKIIYTELKFNVTNHEYPEYFAKTRSHEWRENNFILWLEANGENLFARSRPLQERKMKWHTQFLNSLEAVISLCKSFLEDSAHIITTDDRSNVKSTINKATPLIKNLMGIFISPLMSMGMNATAEQSSGFKASLSRETFDQLVVSANGENLFARSRSLQERKMKWHNQFLNSLEAVISLCKSFLEDSAHIITTDDRSNVKSTINKATPLIKNLMGIFISPLMSMGMNATAEQSSGFKASLSRETFDQLVVSGRLGNVAENKVPDDVSQWWVQRELGTLKNVEWTSAWNEETQKRLREVDALDEMIRNTLERQQIPENQTYSSFLSSKQIKPQKLSDDKEQLSELDDDCNFIDHERLREVDALDEMIRNTLERQQIPENQTYSSFLSSKQIKPQKLSDDKEQLSELDDDCNFIDHEELRNLSLDNASIRITLLDILFQCRSKDLELEKTIMNSNFLNDIIDTTDANFCNHFTKDNCDHVQVPSFVRKSFVVGRFDPFLHEGHDIAQRIMTHLYVSDWKPQSTESNTSILNNSNNSDSNSNKNGTNNDSSDQINWSLDSLVSGNDNNFSQDSGKIVECDHQYVLLQNEDSIFRGMYERSGEFVELLEVSSGKYRNDNNDKK</sequence>
<dbReference type="EMBL" id="PQFF01000334">
    <property type="protein sequence ID" value="RHZ58758.1"/>
    <property type="molecule type" value="Genomic_DNA"/>
</dbReference>
<comment type="caution">
    <text evidence="3">The sequence shown here is derived from an EMBL/GenBank/DDBJ whole genome shotgun (WGS) entry which is preliminary data.</text>
</comment>
<keyword evidence="2" id="KW-0812">Transmembrane</keyword>
<evidence type="ECO:0000256" key="2">
    <source>
        <dbReference type="SAM" id="Phobius"/>
    </source>
</evidence>
<proteinExistence type="predicted"/>
<evidence type="ECO:0000256" key="1">
    <source>
        <dbReference type="SAM" id="MobiDB-lite"/>
    </source>
</evidence>